<dbReference type="InterPro" id="IPR025736">
    <property type="entry name" value="PucR_C-HTH_dom"/>
</dbReference>
<dbReference type="Proteomes" id="UP001432000">
    <property type="component" value="Chromosome"/>
</dbReference>
<proteinExistence type="predicted"/>
<dbReference type="RefSeq" id="WP_338890883.1">
    <property type="nucleotide sequence ID" value="NZ_CP147846.1"/>
</dbReference>
<gene>
    <name evidence="2" type="ORF">WDS16_04725</name>
</gene>
<dbReference type="PANTHER" id="PTHR33744:SF7">
    <property type="entry name" value="PUCR FAMILY TRANSCRIPTIONAL REGULATOR"/>
    <property type="match status" value="1"/>
</dbReference>
<evidence type="ECO:0000313" key="2">
    <source>
        <dbReference type="EMBL" id="WXG69855.1"/>
    </source>
</evidence>
<name>A0ABZ2PL02_9NOCA</name>
<dbReference type="PANTHER" id="PTHR33744">
    <property type="entry name" value="CARBOHYDRATE DIACID REGULATOR"/>
    <property type="match status" value="1"/>
</dbReference>
<dbReference type="InterPro" id="IPR042070">
    <property type="entry name" value="PucR_C-HTH_sf"/>
</dbReference>
<organism evidence="2 3">
    <name type="scientific">Rhodococcus sovatensis</name>
    <dbReference type="NCBI Taxonomy" id="1805840"/>
    <lineage>
        <taxon>Bacteria</taxon>
        <taxon>Bacillati</taxon>
        <taxon>Actinomycetota</taxon>
        <taxon>Actinomycetes</taxon>
        <taxon>Mycobacteriales</taxon>
        <taxon>Nocardiaceae</taxon>
        <taxon>Rhodococcus</taxon>
    </lineage>
</organism>
<evidence type="ECO:0000259" key="1">
    <source>
        <dbReference type="Pfam" id="PF13556"/>
    </source>
</evidence>
<feature type="domain" description="PucR C-terminal helix-turn-helix" evidence="1">
    <location>
        <begin position="283"/>
        <end position="336"/>
    </location>
</feature>
<keyword evidence="3" id="KW-1185">Reference proteome</keyword>
<protein>
    <submittedName>
        <fullName evidence="2">Helix-turn-helix domain-containing protein</fullName>
    </submittedName>
</protein>
<sequence>MQGLMYRLAELDADSAGLVRVIDYFDALVRHRADTAAMMRASAALADCVVGMDVSGWREARHKARRCDPRGQWSPEPQRAPSSTKDIIVDDDVVGTVWIERNGPPLPLDDMLVDRMALTAAVILAPRRAPTPTEQTENLLFPVDEIAVLTSLVALGIEPTTSLRVAVSAHGYTDLPTNLTAGASVPVRVNEEYWLVLSGTPPQLSTPSFRVGVSLSVPANEIHRHLGNARLALTQASEDRPVFVADSLGALNLLGAGHRIDYGHIPDLVRAAEVGQDTHGPELIDTLRVYLRAGTLRAAADAMHLHHSSVAHRLTKLSERMGYAVDIVENRARATAMMMILDGTDYVPNG</sequence>
<evidence type="ECO:0000313" key="3">
    <source>
        <dbReference type="Proteomes" id="UP001432000"/>
    </source>
</evidence>
<dbReference type="Pfam" id="PF13556">
    <property type="entry name" value="HTH_30"/>
    <property type="match status" value="1"/>
</dbReference>
<dbReference type="Gene3D" id="1.10.10.2840">
    <property type="entry name" value="PucR C-terminal helix-turn-helix domain"/>
    <property type="match status" value="1"/>
</dbReference>
<dbReference type="EMBL" id="CP147846">
    <property type="protein sequence ID" value="WXG69855.1"/>
    <property type="molecule type" value="Genomic_DNA"/>
</dbReference>
<dbReference type="InterPro" id="IPR051448">
    <property type="entry name" value="CdaR-like_regulators"/>
</dbReference>
<reference evidence="2 3" key="1">
    <citation type="submission" date="2024-03" db="EMBL/GenBank/DDBJ databases">
        <title>Natural products discovery in diverse microorganisms through a two-stage MS feature dereplication strategy.</title>
        <authorList>
            <person name="Zhang R."/>
        </authorList>
    </citation>
    <scope>NUCLEOTIDE SEQUENCE [LARGE SCALE GENOMIC DNA]</scope>
    <source>
        <strain evidence="2 3">18930</strain>
    </source>
</reference>
<accession>A0ABZ2PL02</accession>